<dbReference type="EMBL" id="BAAAYU010000005">
    <property type="protein sequence ID" value="GAA3635293.1"/>
    <property type="molecule type" value="Genomic_DNA"/>
</dbReference>
<evidence type="ECO:0008006" key="4">
    <source>
        <dbReference type="Google" id="ProtNLM"/>
    </source>
</evidence>
<keyword evidence="1" id="KW-0732">Signal</keyword>
<feature type="chain" id="PRO_5045038304" description="Lipoprotein" evidence="1">
    <location>
        <begin position="25"/>
        <end position="236"/>
    </location>
</feature>
<evidence type="ECO:0000256" key="1">
    <source>
        <dbReference type="SAM" id="SignalP"/>
    </source>
</evidence>
<dbReference type="PROSITE" id="PS51257">
    <property type="entry name" value="PROKAR_LIPOPROTEIN"/>
    <property type="match status" value="1"/>
</dbReference>
<proteinExistence type="predicted"/>
<protein>
    <recommendedName>
        <fullName evidence="4">Lipoprotein</fullName>
    </recommendedName>
</protein>
<dbReference type="RefSeq" id="WP_344737735.1">
    <property type="nucleotide sequence ID" value="NZ_BAAAYU010000005.1"/>
</dbReference>
<keyword evidence="3" id="KW-1185">Reference proteome</keyword>
<comment type="caution">
    <text evidence="2">The sequence shown here is derived from an EMBL/GenBank/DDBJ whole genome shotgun (WGS) entry which is preliminary data.</text>
</comment>
<dbReference type="Proteomes" id="UP001501697">
    <property type="component" value="Unassembled WGS sequence"/>
</dbReference>
<reference evidence="3" key="1">
    <citation type="journal article" date="2019" name="Int. J. Syst. Evol. Microbiol.">
        <title>The Global Catalogue of Microorganisms (GCM) 10K type strain sequencing project: providing services to taxonomists for standard genome sequencing and annotation.</title>
        <authorList>
            <consortium name="The Broad Institute Genomics Platform"/>
            <consortium name="The Broad Institute Genome Sequencing Center for Infectious Disease"/>
            <person name="Wu L."/>
            <person name="Ma J."/>
        </authorList>
    </citation>
    <scope>NUCLEOTIDE SEQUENCE [LARGE SCALE GENOMIC DNA]</scope>
    <source>
        <strain evidence="3">JCM 16544</strain>
    </source>
</reference>
<sequence>MRLRTLAAAAAASALLLLAGCATSPGGGDATTGPSPSDDPAAAELAAAWLDSGRAVGLVTWGSSTCQPTAIVEPEGQTLRVELVDDAQAACTRDYVPRATVLGVPEDVDATENLEIIVTGDAYSGRVELDGLDPEYVVEGMTDYEPSAGWTDIDGMFVILTWGSSGCPPVLEDVTETAEAEITATFADPPADQVCTADMAPRGTVAYVDALSEDSDVELVLVGDGYDSVRVPILPD</sequence>
<feature type="signal peptide" evidence="1">
    <location>
        <begin position="1"/>
        <end position="24"/>
    </location>
</feature>
<name>A0ABP7AL39_9MICO</name>
<organism evidence="2 3">
    <name type="scientific">Microbacterium awajiense</name>
    <dbReference type="NCBI Taxonomy" id="415214"/>
    <lineage>
        <taxon>Bacteria</taxon>
        <taxon>Bacillati</taxon>
        <taxon>Actinomycetota</taxon>
        <taxon>Actinomycetes</taxon>
        <taxon>Micrococcales</taxon>
        <taxon>Microbacteriaceae</taxon>
        <taxon>Microbacterium</taxon>
    </lineage>
</organism>
<evidence type="ECO:0000313" key="2">
    <source>
        <dbReference type="EMBL" id="GAA3635293.1"/>
    </source>
</evidence>
<gene>
    <name evidence="2" type="ORF">GCM10022200_18250</name>
</gene>
<accession>A0ABP7AL39</accession>
<evidence type="ECO:0000313" key="3">
    <source>
        <dbReference type="Proteomes" id="UP001501697"/>
    </source>
</evidence>